<dbReference type="Gene3D" id="3.50.50.60">
    <property type="entry name" value="FAD/NAD(P)-binding domain"/>
    <property type="match status" value="1"/>
</dbReference>
<dbReference type="EMBL" id="VLNY01000001">
    <property type="protein sequence ID" value="KAA0024825.1"/>
    <property type="molecule type" value="Genomic_DNA"/>
</dbReference>
<dbReference type="OrthoDB" id="3356051at2"/>
<name>A0A5A7SK44_9NOCA</name>
<organism evidence="3 4">
    <name type="scientific">Antrihabitans cavernicola</name>
    <dbReference type="NCBI Taxonomy" id="2495913"/>
    <lineage>
        <taxon>Bacteria</taxon>
        <taxon>Bacillati</taxon>
        <taxon>Actinomycetota</taxon>
        <taxon>Actinomycetes</taxon>
        <taxon>Mycobacteriales</taxon>
        <taxon>Nocardiaceae</taxon>
        <taxon>Antrihabitans</taxon>
    </lineage>
</organism>
<protein>
    <submittedName>
        <fullName evidence="3">Monooxygenase</fullName>
    </submittedName>
</protein>
<sequence length="372" mass="39766">MMETRRVLISGAGIAGVTLGYWLARDGFDVTILERTQQQRSSGNPVDIRGEAMSVVAKMGLLDELRASATTARRAVIVAADGSAVARMATQNDVGSGRSSEEIEIPRADLVGVLIRSVASKVDLRWGESIASLAPRDRGVDVTLTSGAEITVDLVIGADGVRSHTRGLAFDADARRTYLGLYIATTRAPDLAVLPDEVQIYNEPGRMVSVHPGTGTPIIAYMFHRPEVARFDYRDGDAHRALVADAFAGGGWRTAELLERTMASDDVFLDAIAAVRVPNWSNGRVGLVGDAASSVSLLGNGSSKAIIGAHTLAAELAATTDHAHAFRRYQQIHQPKVSSATAVRLGARFLVPRHRLDLALRNRALRAVRSSA</sequence>
<dbReference type="PANTHER" id="PTHR46865">
    <property type="entry name" value="OXIDOREDUCTASE-RELATED"/>
    <property type="match status" value="1"/>
</dbReference>
<dbReference type="SUPFAM" id="SSF51905">
    <property type="entry name" value="FAD/NAD(P)-binding domain"/>
    <property type="match status" value="1"/>
</dbReference>
<keyword evidence="1" id="KW-1133">Transmembrane helix</keyword>
<accession>A0A5A7SK44</accession>
<comment type="caution">
    <text evidence="3">The sequence shown here is derived from an EMBL/GenBank/DDBJ whole genome shotgun (WGS) entry which is preliminary data.</text>
</comment>
<dbReference type="Proteomes" id="UP000322244">
    <property type="component" value="Unassembled WGS sequence"/>
</dbReference>
<keyword evidence="4" id="KW-1185">Reference proteome</keyword>
<feature type="domain" description="FAD-binding" evidence="2">
    <location>
        <begin position="6"/>
        <end position="321"/>
    </location>
</feature>
<dbReference type="InterPro" id="IPR002938">
    <property type="entry name" value="FAD-bd"/>
</dbReference>
<keyword evidence="1" id="KW-0472">Membrane</keyword>
<dbReference type="GO" id="GO:0071949">
    <property type="term" value="F:FAD binding"/>
    <property type="evidence" value="ECO:0007669"/>
    <property type="project" value="InterPro"/>
</dbReference>
<keyword evidence="3" id="KW-0560">Oxidoreductase</keyword>
<dbReference type="InterPro" id="IPR051704">
    <property type="entry name" value="FAD_aromatic-hydroxylase"/>
</dbReference>
<evidence type="ECO:0000256" key="1">
    <source>
        <dbReference type="SAM" id="Phobius"/>
    </source>
</evidence>
<dbReference type="InterPro" id="IPR036188">
    <property type="entry name" value="FAD/NAD-bd_sf"/>
</dbReference>
<feature type="transmembrane region" description="Helical" evidence="1">
    <location>
        <begin position="7"/>
        <end position="24"/>
    </location>
</feature>
<evidence type="ECO:0000259" key="2">
    <source>
        <dbReference type="Pfam" id="PF01494"/>
    </source>
</evidence>
<proteinExistence type="predicted"/>
<gene>
    <name evidence="3" type="ORF">FOY51_02530</name>
</gene>
<dbReference type="Gene3D" id="3.30.9.10">
    <property type="entry name" value="D-Amino Acid Oxidase, subunit A, domain 2"/>
    <property type="match status" value="1"/>
</dbReference>
<dbReference type="GO" id="GO:0004497">
    <property type="term" value="F:monooxygenase activity"/>
    <property type="evidence" value="ECO:0007669"/>
    <property type="project" value="UniProtKB-KW"/>
</dbReference>
<dbReference type="Pfam" id="PF01494">
    <property type="entry name" value="FAD_binding_3"/>
    <property type="match status" value="1"/>
</dbReference>
<evidence type="ECO:0000313" key="3">
    <source>
        <dbReference type="EMBL" id="KAA0024825.1"/>
    </source>
</evidence>
<keyword evidence="1" id="KW-0812">Transmembrane</keyword>
<reference evidence="3 4" key="1">
    <citation type="submission" date="2019-07" db="EMBL/GenBank/DDBJ databases">
        <title>Rhodococcus cavernicolus sp. nov., isolated from a cave.</title>
        <authorList>
            <person name="Lee S.D."/>
        </authorList>
    </citation>
    <scope>NUCLEOTIDE SEQUENCE [LARGE SCALE GENOMIC DNA]</scope>
    <source>
        <strain evidence="3 4">C1-24</strain>
    </source>
</reference>
<dbReference type="PRINTS" id="PR00420">
    <property type="entry name" value="RNGMNOXGNASE"/>
</dbReference>
<dbReference type="AlphaFoldDB" id="A0A5A7SK44"/>
<evidence type="ECO:0000313" key="4">
    <source>
        <dbReference type="Proteomes" id="UP000322244"/>
    </source>
</evidence>
<dbReference type="PANTHER" id="PTHR46865:SF2">
    <property type="entry name" value="MONOOXYGENASE"/>
    <property type="match status" value="1"/>
</dbReference>
<keyword evidence="3" id="KW-0503">Monooxygenase</keyword>